<feature type="compositionally biased region" description="Polar residues" evidence="1">
    <location>
        <begin position="915"/>
        <end position="925"/>
    </location>
</feature>
<feature type="compositionally biased region" description="Polar residues" evidence="1">
    <location>
        <begin position="1913"/>
        <end position="1922"/>
    </location>
</feature>
<feature type="compositionally biased region" description="Polar residues" evidence="1">
    <location>
        <begin position="1663"/>
        <end position="1726"/>
    </location>
</feature>
<feature type="compositionally biased region" description="Polar residues" evidence="1">
    <location>
        <begin position="57"/>
        <end position="71"/>
    </location>
</feature>
<gene>
    <name evidence="2" type="ORF">N0V83_002803</name>
</gene>
<feature type="compositionally biased region" description="Low complexity" evidence="1">
    <location>
        <begin position="1814"/>
        <end position="1825"/>
    </location>
</feature>
<feature type="region of interest" description="Disordered" evidence="1">
    <location>
        <begin position="1002"/>
        <end position="1196"/>
    </location>
</feature>
<feature type="region of interest" description="Disordered" evidence="1">
    <location>
        <begin position="887"/>
        <end position="990"/>
    </location>
</feature>
<feature type="compositionally biased region" description="Pro residues" evidence="1">
    <location>
        <begin position="1833"/>
        <end position="1854"/>
    </location>
</feature>
<feature type="compositionally biased region" description="Low complexity" evidence="1">
    <location>
        <begin position="1165"/>
        <end position="1175"/>
    </location>
</feature>
<feature type="compositionally biased region" description="Polar residues" evidence="1">
    <location>
        <begin position="1351"/>
        <end position="1382"/>
    </location>
</feature>
<feature type="compositionally biased region" description="Basic and acidic residues" evidence="1">
    <location>
        <begin position="327"/>
        <end position="340"/>
    </location>
</feature>
<evidence type="ECO:0000313" key="2">
    <source>
        <dbReference type="EMBL" id="KAJ4374064.1"/>
    </source>
</evidence>
<feature type="compositionally biased region" description="Low complexity" evidence="1">
    <location>
        <begin position="1438"/>
        <end position="1488"/>
    </location>
</feature>
<accession>A0A9W8YCT4</accession>
<feature type="compositionally biased region" description="Pro residues" evidence="1">
    <location>
        <begin position="1870"/>
        <end position="1880"/>
    </location>
</feature>
<feature type="compositionally biased region" description="Basic and acidic residues" evidence="1">
    <location>
        <begin position="2040"/>
        <end position="2061"/>
    </location>
</feature>
<feature type="region of interest" description="Disordered" evidence="1">
    <location>
        <begin position="1228"/>
        <end position="1625"/>
    </location>
</feature>
<feature type="compositionally biased region" description="Polar residues" evidence="1">
    <location>
        <begin position="1008"/>
        <end position="1027"/>
    </location>
</feature>
<keyword evidence="3" id="KW-1185">Reference proteome</keyword>
<feature type="compositionally biased region" description="Basic and acidic residues" evidence="1">
    <location>
        <begin position="742"/>
        <end position="751"/>
    </location>
</feature>
<feature type="compositionally biased region" description="Basic and acidic residues" evidence="1">
    <location>
        <begin position="1416"/>
        <end position="1427"/>
    </location>
</feature>
<dbReference type="Proteomes" id="UP001140560">
    <property type="component" value="Unassembled WGS sequence"/>
</dbReference>
<feature type="compositionally biased region" description="Polar residues" evidence="1">
    <location>
        <begin position="1051"/>
        <end position="1065"/>
    </location>
</feature>
<dbReference type="OrthoDB" id="5151921at2759"/>
<feature type="compositionally biased region" description="Polar residues" evidence="1">
    <location>
        <begin position="834"/>
        <end position="843"/>
    </location>
</feature>
<feature type="compositionally biased region" description="Low complexity" evidence="1">
    <location>
        <begin position="1399"/>
        <end position="1415"/>
    </location>
</feature>
<feature type="compositionally biased region" description="Low complexity" evidence="1">
    <location>
        <begin position="109"/>
        <end position="124"/>
    </location>
</feature>
<feature type="compositionally biased region" description="Polar residues" evidence="1">
    <location>
        <begin position="1"/>
        <end position="27"/>
    </location>
</feature>
<feature type="compositionally biased region" description="Low complexity" evidence="1">
    <location>
        <begin position="231"/>
        <end position="241"/>
    </location>
</feature>
<feature type="compositionally biased region" description="Low complexity" evidence="1">
    <location>
        <begin position="1557"/>
        <end position="1574"/>
    </location>
</feature>
<feature type="compositionally biased region" description="Low complexity" evidence="1">
    <location>
        <begin position="1243"/>
        <end position="1261"/>
    </location>
</feature>
<sequence>MIVSRSSTAMTSTPEKSITRASTATDSPNDEKRKRRFSLSSPFYRSNRSRSRPSSIALPSNTPSIFGNTPRNTPPRELAGGFSENSRPHSYHALDSWNFAPGVQPSFDQTQTTPPRSTPQSQSRLGILPSPAKSAFSSQEKDIEQDIPPVPPLPDAIQGGQGRGVSQDDASHRMLQSVIRYATPPIPTTEAEKPVQSPGFTEAGARGPRVLDTGKALPPAPAEIDDDDDLPPQLNHDPLPLATKPPPGEISSAIFFAGPSQVDVSDEDDDGKRSQVDASSRVRAPSSQPVAGDVSPLMPPVQSSLDEISDEDDGLQRRTGGTGGSEDDSHRQERDQDAGRFVKTALNVLDKYHSPKTETLESHHAALTSERKADEPRLATEDRRRATDASPVNMINQNHVTGTGLTAKRPSFETELIGDDISPVSMHSRAREIADDYAPPKVTKPVSGSAKSDLYVPKARAKDTLDSQEGSPRIGPRLHLPEQDDAVSKLSDQNHSSGQTGEIGLAVPGATGAATRDGSLSPGHASPPHLHANAGADPVDHPTRRVSATPFQVVHAVEEYAASNSSLASWDRDSIAARSHSVVSHPDEMRDESDLVTPVAQVPRITQNGPQADKARAPYDDTSNMATQNGYFRGHVASAGSMHQNQQLQPPTSDMTVPERSKSLLSQISAMVSEGGNPISPASSIAGRSTPSTIRRMQHDSSTSTKAPWTTAQIPEESTAAWNDQTPTAKDDGFDLYADHNGIVKDVRDESGQPLRVADAQVPGAPQQASLPNPTGPATVAAVDSKNEDRPRYSTERPMSFISGPPDQDGKPQDQINQFALQNDTHVTPAPEQFRQQLQQSDTPPIGTAYSVAPPAAVIQHQLPAQSQQRYPSEQQALQGFVFSNNDLQNGSANVQSNERTRAPVTSPSLPPPQDATQPLTSTERPTVDGQVPPNNQLPTRGPLDPRMYETAPGQPMLQGSPAHGQMLMPDHDPRAQGQPLGPPSGPRNQYEYQQQMMQLQARYARSQGAQNHTPPVATQQSSSQPPKQHAKPSSKPRLSSVFKNFGGKSHNIQQSSTMPTNSNLKPLPADPNRNASFHSAVSSLSLSHETTSMGRPGEQPGSFVLSNRPPSMGAESRFSQVSQGSTRVQPTDSRVDLRKPASPAPFYGIPPQQLTNVPPIPNGQPHQQHAQQQPQPQPQPQSYHTATPGNQEAGKKKRFSTLGGLFNRTGLAGDALPTKLKISKDEKKALKAQRNSTAPLAQAPVSQWPPQQQQFRPQQPGMAYPPGQVPPQMSSGMRPMGQQFVPPQTMSSVPQGMQGSQGVQDISSQRLPQQHQQFQAQSPGSVRPNEGSAYFRTKQLADEHQAQRIPAQSSGQGSRPNAEATSTSFDHSPPNLRQTSMGPPAGGYYKPDTKQTTADQGAYAASQAAQQQALERAHQERLREKAAYAASPLEHSQLQQRRQPMQGQGVSAVSQAERLQAQQRQRPMSDQSAYASSQAARAQGPQQRPQPPHEQSAYGDSQAKRQNAPPQREQQMSEQMAYQNLLAQRQLAERQRQQPVSGSGGHWPSQDDRVLPQQQQQQQQRPEQQFHPQYRQSYGQPPSTNQRSFSGPVPGHLPHAQSPASQRHVSSPLGEPQYEAPPIPAAYNHVSGAFVSPRDRQQQPLFPPYNPPLARPSMDQYGRQNSDSGMPSISPQVSAQSIPPNSRTHSDASTVSVISPISNTPDLPTAQPYANQRPQKPRMSSISEVHLQEQPWHLNFPQGATEQEIVRARQRQYMEQQFTAQQQLHAERAAQSPSTRSSPHEQSQTPEGQRPGGFKELLPRNSPQPYPMSQPVQSSQQEPPRASDSPQPLQPAPIHPDQPPQPAAYPLPMSPDNVQSPVNPLAGALPPPQLPPKLPHSPMRPMFPPTIQPPSEVQQHQQQQVGREPQRYETSQPPQSNDPQDEQPMPDEPPPSYNGPPSYDGPGVSNDGMDKSRPEQPRPPNITTDALPGERGRQQEPRQRQPSLGMLQHPQPASMAASPQRSSADMGAESLRRQLLQQEEHLRMERIQRAQIQRAETERERQEREAARARARELERSASGGGRVGSLRSVAGSRNGGTPGWERRGSSSRPVFELPAVEDDEPAMKATSYPGQEWVPPMWTDD</sequence>
<feature type="compositionally biased region" description="Polar residues" evidence="1">
    <location>
        <begin position="490"/>
        <end position="500"/>
    </location>
</feature>
<proteinExistence type="predicted"/>
<feature type="compositionally biased region" description="Polar residues" evidence="1">
    <location>
        <begin position="814"/>
        <end position="826"/>
    </location>
</feature>
<feature type="compositionally biased region" description="Polar residues" evidence="1">
    <location>
        <begin position="1575"/>
        <end position="1590"/>
    </location>
</feature>
<feature type="region of interest" description="Disordered" evidence="1">
    <location>
        <begin position="674"/>
        <end position="850"/>
    </location>
</feature>
<feature type="compositionally biased region" description="Low complexity" evidence="1">
    <location>
        <begin position="1894"/>
        <end position="1908"/>
    </location>
</feature>
<feature type="region of interest" description="Disordered" evidence="1">
    <location>
        <begin position="1"/>
        <end position="172"/>
    </location>
</feature>
<evidence type="ECO:0000256" key="1">
    <source>
        <dbReference type="SAM" id="MobiDB-lite"/>
    </source>
</evidence>
<feature type="region of interest" description="Disordered" evidence="1">
    <location>
        <begin position="601"/>
        <end position="627"/>
    </location>
</feature>
<feature type="region of interest" description="Disordered" evidence="1">
    <location>
        <begin position="1640"/>
        <end position="1726"/>
    </location>
</feature>
<feature type="compositionally biased region" description="Polar residues" evidence="1">
    <location>
        <begin position="1505"/>
        <end position="1523"/>
    </location>
</feature>
<feature type="compositionally biased region" description="Basic and acidic residues" evidence="1">
    <location>
        <begin position="350"/>
        <end position="387"/>
    </location>
</feature>
<name>A0A9W8YCT4_9PLEO</name>
<protein>
    <submittedName>
        <fullName evidence="2">Uncharacterized protein</fullName>
    </submittedName>
</protein>
<feature type="compositionally biased region" description="Polar residues" evidence="1">
    <location>
        <begin position="680"/>
        <end position="713"/>
    </location>
</feature>
<feature type="compositionally biased region" description="Pro residues" evidence="1">
    <location>
        <begin position="1646"/>
        <end position="1655"/>
    </location>
</feature>
<feature type="region of interest" description="Disordered" evidence="1">
    <location>
        <begin position="1763"/>
        <end position="2127"/>
    </location>
</feature>
<dbReference type="EMBL" id="JAPEUY010000004">
    <property type="protein sequence ID" value="KAJ4374064.1"/>
    <property type="molecule type" value="Genomic_DNA"/>
</dbReference>
<feature type="compositionally biased region" description="Polar residues" evidence="1">
    <location>
        <begin position="1118"/>
        <end position="1133"/>
    </location>
</feature>
<feature type="compositionally biased region" description="Polar residues" evidence="1">
    <location>
        <begin position="1776"/>
        <end position="1792"/>
    </location>
</feature>
<organism evidence="2 3">
    <name type="scientific">Neocucurbitaria cava</name>
    <dbReference type="NCBI Taxonomy" id="798079"/>
    <lineage>
        <taxon>Eukaryota</taxon>
        <taxon>Fungi</taxon>
        <taxon>Dikarya</taxon>
        <taxon>Ascomycota</taxon>
        <taxon>Pezizomycotina</taxon>
        <taxon>Dothideomycetes</taxon>
        <taxon>Pleosporomycetidae</taxon>
        <taxon>Pleosporales</taxon>
        <taxon>Pleosporineae</taxon>
        <taxon>Cucurbitariaceae</taxon>
        <taxon>Neocucurbitaria</taxon>
    </lineage>
</organism>
<feature type="compositionally biased region" description="Basic and acidic residues" evidence="1">
    <location>
        <begin position="1973"/>
        <end position="1984"/>
    </location>
</feature>
<feature type="compositionally biased region" description="Polar residues" evidence="1">
    <location>
        <begin position="887"/>
        <end position="908"/>
    </location>
</feature>
<feature type="compositionally biased region" description="Low complexity" evidence="1">
    <location>
        <begin position="1076"/>
        <end position="1089"/>
    </location>
</feature>
<feature type="compositionally biased region" description="Low complexity" evidence="1">
    <location>
        <begin position="1308"/>
        <end position="1323"/>
    </location>
</feature>
<reference evidence="2" key="1">
    <citation type="submission" date="2022-10" db="EMBL/GenBank/DDBJ databases">
        <title>Tapping the CABI collections for fungal endophytes: first genome assemblies for Collariella, Neodidymelliopsis, Ascochyta clinopodiicola, Didymella pomorum, Didymosphaeria variabile, Neocosmospora piperis and Neocucurbitaria cava.</title>
        <authorList>
            <person name="Hill R."/>
        </authorList>
    </citation>
    <scope>NUCLEOTIDE SEQUENCE</scope>
    <source>
        <strain evidence="2">IMI 356814</strain>
    </source>
</reference>
<evidence type="ECO:0000313" key="3">
    <source>
        <dbReference type="Proteomes" id="UP001140560"/>
    </source>
</evidence>
<feature type="compositionally biased region" description="Polar residues" evidence="1">
    <location>
        <begin position="393"/>
        <end position="404"/>
    </location>
</feature>
<feature type="region of interest" description="Disordered" evidence="1">
    <location>
        <begin position="184"/>
        <end position="547"/>
    </location>
</feature>
<feature type="compositionally biased region" description="Basic and acidic residues" evidence="1">
    <location>
        <begin position="2023"/>
        <end position="2033"/>
    </location>
</feature>
<comment type="caution">
    <text evidence="2">The sequence shown here is derived from an EMBL/GenBank/DDBJ whole genome shotgun (WGS) entry which is preliminary data.</text>
</comment>
<feature type="compositionally biased region" description="Polar residues" evidence="1">
    <location>
        <begin position="1286"/>
        <end position="1307"/>
    </location>
</feature>
<feature type="compositionally biased region" description="Basic and acidic residues" evidence="1">
    <location>
        <begin position="785"/>
        <end position="795"/>
    </location>
</feature>